<dbReference type="SUPFAM" id="SSF102705">
    <property type="entry name" value="NIF3 (NGG1p interacting factor 3)-like"/>
    <property type="match status" value="1"/>
</dbReference>
<keyword evidence="3" id="KW-0378">Hydrolase</keyword>
<dbReference type="FunFam" id="3.40.1390.30:FF:000002">
    <property type="entry name" value="Nif3-like dinuclear metal center protein"/>
    <property type="match status" value="1"/>
</dbReference>
<accession>A0A3B1BD11</accession>
<dbReference type="InterPro" id="IPR002678">
    <property type="entry name" value="DUF34/NIF3"/>
</dbReference>
<evidence type="ECO:0000256" key="1">
    <source>
        <dbReference type="ARBA" id="ARBA00006964"/>
    </source>
</evidence>
<dbReference type="EMBL" id="UOFY01000042">
    <property type="protein sequence ID" value="VAX09883.1"/>
    <property type="molecule type" value="Genomic_DNA"/>
</dbReference>
<reference evidence="3" key="1">
    <citation type="submission" date="2018-06" db="EMBL/GenBank/DDBJ databases">
        <authorList>
            <person name="Zhirakovskaya E."/>
        </authorList>
    </citation>
    <scope>NUCLEOTIDE SEQUENCE</scope>
</reference>
<dbReference type="GO" id="GO:0005737">
    <property type="term" value="C:cytoplasm"/>
    <property type="evidence" value="ECO:0007669"/>
    <property type="project" value="TreeGrafter"/>
</dbReference>
<name>A0A3B1BD11_9ZZZZ</name>
<organism evidence="3">
    <name type="scientific">hydrothermal vent metagenome</name>
    <dbReference type="NCBI Taxonomy" id="652676"/>
    <lineage>
        <taxon>unclassified sequences</taxon>
        <taxon>metagenomes</taxon>
        <taxon>ecological metagenomes</taxon>
    </lineage>
</organism>
<sequence length="252" mass="27270">MVQLSELVKYTNSLLSVDSFRDYCPNGLQVEGRAEVQRLVCGVTACQALVDAAVAAKADALLVHHGYFWKGEAEPITGIKMRRIKALLEAGISLLAWHLPLDAHPELGNNAQLAEKLGLIIDGCFPGEDAAAVGLRGRLATPQSAEVFADKIEFVLERRPLHIAPNPRPIETLAWCSGGAQGYIEAAADAGVDAYISGEVSEQTFHLAQERGIHYFAAGHHATERYGVQALAAHLSQKFHINTEFVDILNPV</sequence>
<dbReference type="AlphaFoldDB" id="A0A3B1BD11"/>
<dbReference type="GO" id="GO:0046872">
    <property type="term" value="F:metal ion binding"/>
    <property type="evidence" value="ECO:0007669"/>
    <property type="project" value="UniProtKB-KW"/>
</dbReference>
<dbReference type="PANTHER" id="PTHR13799:SF14">
    <property type="entry name" value="GTP CYCLOHYDROLASE 1 TYPE 2 HOMOLOG"/>
    <property type="match status" value="1"/>
</dbReference>
<dbReference type="Gene3D" id="3.40.1390.30">
    <property type="entry name" value="NIF3 (NGG1p interacting factor 3)-like"/>
    <property type="match status" value="2"/>
</dbReference>
<evidence type="ECO:0000313" key="3">
    <source>
        <dbReference type="EMBL" id="VAX09883.1"/>
    </source>
</evidence>
<dbReference type="Pfam" id="PF01784">
    <property type="entry name" value="DUF34_NIF3"/>
    <property type="match status" value="1"/>
</dbReference>
<evidence type="ECO:0000256" key="2">
    <source>
        <dbReference type="ARBA" id="ARBA00022723"/>
    </source>
</evidence>
<comment type="similarity">
    <text evidence="1">Belongs to the GTP cyclohydrolase I type 2/NIF3 family.</text>
</comment>
<gene>
    <name evidence="3" type="ORF">MNBD_GAMMA25-1339</name>
</gene>
<proteinExistence type="inferred from homology"/>
<dbReference type="NCBIfam" id="TIGR00486">
    <property type="entry name" value="YbgI_SA1388"/>
    <property type="match status" value="1"/>
</dbReference>
<dbReference type="GO" id="GO:0016787">
    <property type="term" value="F:hydrolase activity"/>
    <property type="evidence" value="ECO:0007669"/>
    <property type="project" value="UniProtKB-KW"/>
</dbReference>
<keyword evidence="2" id="KW-0479">Metal-binding</keyword>
<dbReference type="PANTHER" id="PTHR13799">
    <property type="entry name" value="NGG1 INTERACTING FACTOR 3"/>
    <property type="match status" value="1"/>
</dbReference>
<dbReference type="InterPro" id="IPR036069">
    <property type="entry name" value="DUF34/NIF3_sf"/>
</dbReference>
<protein>
    <submittedName>
        <fullName evidence="3">GTP cyclohydrolase 1 type 2 homolog YbgI</fullName>
    </submittedName>
</protein>